<evidence type="ECO:0000313" key="2">
    <source>
        <dbReference type="EMBL" id="OCF29522.1"/>
    </source>
</evidence>
<gene>
    <name evidence="2" type="ORF">I302_01029</name>
    <name evidence="3" type="ORF">I302_102336</name>
</gene>
<reference evidence="2" key="3">
    <citation type="submission" date="2014-01" db="EMBL/GenBank/DDBJ databases">
        <title>Evolution of pathogenesis and genome organization in the Tremellales.</title>
        <authorList>
            <person name="Cuomo C."/>
            <person name="Litvintseva A."/>
            <person name="Heitman J."/>
            <person name="Chen Y."/>
            <person name="Sun S."/>
            <person name="Springer D."/>
            <person name="Dromer F."/>
            <person name="Young S."/>
            <person name="Zeng Q."/>
            <person name="Chapman S."/>
            <person name="Gujja S."/>
            <person name="Saif S."/>
            <person name="Birren B."/>
        </authorList>
    </citation>
    <scope>NUCLEOTIDE SEQUENCE</scope>
    <source>
        <strain evidence="2">CBS 10118</strain>
    </source>
</reference>
<protein>
    <submittedName>
        <fullName evidence="2">Uncharacterized protein</fullName>
    </submittedName>
</protein>
<reference evidence="3" key="2">
    <citation type="submission" date="2013-07" db="EMBL/GenBank/DDBJ databases">
        <authorList>
            <consortium name="The Broad Institute Genome Sequencing Platform"/>
            <person name="Cuomo C."/>
            <person name="Litvintseva A."/>
            <person name="Chen Y."/>
            <person name="Heitman J."/>
            <person name="Sun S."/>
            <person name="Springer D."/>
            <person name="Dromer F."/>
            <person name="Young S.K."/>
            <person name="Zeng Q."/>
            <person name="Gargeya S."/>
            <person name="Fitzgerald M."/>
            <person name="Abouelleil A."/>
            <person name="Alvarado L."/>
            <person name="Berlin A.M."/>
            <person name="Chapman S.B."/>
            <person name="Dewar J."/>
            <person name="Goldberg J."/>
            <person name="Griggs A."/>
            <person name="Gujja S."/>
            <person name="Hansen M."/>
            <person name="Howarth C."/>
            <person name="Imamovic A."/>
            <person name="Larimer J."/>
            <person name="McCowan C."/>
            <person name="Murphy C."/>
            <person name="Pearson M."/>
            <person name="Priest M."/>
            <person name="Roberts A."/>
            <person name="Saif S."/>
            <person name="Shea T."/>
            <person name="Sykes S."/>
            <person name="Wortman J."/>
            <person name="Nusbaum C."/>
            <person name="Birren B."/>
        </authorList>
    </citation>
    <scope>NUCLEOTIDE SEQUENCE</scope>
    <source>
        <strain evidence="3">CBS 10118</strain>
    </source>
</reference>
<accession>A0A1B9GEM3</accession>
<sequence>MAEQSINARDSEASMSKSTDPSKGNTRTGTGTKDNALRPRLSGIRKNRKSFGTNSWTVSAQSPGSHGSSSSPSRSPGIKQADRLRDAGEPPSDEDDGVRGLSTFEGGGRFYGGKTPGESST</sequence>
<feature type="compositionally biased region" description="Polar residues" evidence="1">
    <location>
        <begin position="1"/>
        <end position="33"/>
    </location>
</feature>
<evidence type="ECO:0000256" key="1">
    <source>
        <dbReference type="SAM" id="MobiDB-lite"/>
    </source>
</evidence>
<dbReference type="Proteomes" id="UP000092730">
    <property type="component" value="Chromosome 1"/>
</dbReference>
<reference evidence="3" key="4">
    <citation type="submission" date="2024-02" db="EMBL/GenBank/DDBJ databases">
        <title>Comparative genomics of Cryptococcus and Kwoniella reveals pathogenesis evolution and contrasting modes of karyotype evolution via chromosome fusion or intercentromeric recombination.</title>
        <authorList>
            <person name="Coelho M.A."/>
            <person name="David-Palma M."/>
            <person name="Shea T."/>
            <person name="Bowers K."/>
            <person name="McGinley-Smith S."/>
            <person name="Mohammad A.W."/>
            <person name="Gnirke A."/>
            <person name="Yurkov A.M."/>
            <person name="Nowrousian M."/>
            <person name="Sun S."/>
            <person name="Cuomo C.A."/>
            <person name="Heitman J."/>
        </authorList>
    </citation>
    <scope>NUCLEOTIDE SEQUENCE</scope>
    <source>
        <strain evidence="3">CBS 10118</strain>
    </source>
</reference>
<dbReference type="RefSeq" id="XP_019050592.1">
    <property type="nucleotide sequence ID" value="XM_019187714.1"/>
</dbReference>
<dbReference type="KEGG" id="kbi:30205428"/>
<evidence type="ECO:0000313" key="3">
    <source>
        <dbReference type="EMBL" id="WVW80356.1"/>
    </source>
</evidence>
<dbReference type="GeneID" id="30205428"/>
<keyword evidence="4" id="KW-1185">Reference proteome</keyword>
<feature type="compositionally biased region" description="Polar residues" evidence="1">
    <location>
        <begin position="50"/>
        <end position="61"/>
    </location>
</feature>
<feature type="compositionally biased region" description="Gly residues" evidence="1">
    <location>
        <begin position="105"/>
        <end position="115"/>
    </location>
</feature>
<evidence type="ECO:0000313" key="4">
    <source>
        <dbReference type="Proteomes" id="UP000092730"/>
    </source>
</evidence>
<dbReference type="VEuPathDB" id="FungiDB:I302_01029"/>
<reference evidence="2" key="1">
    <citation type="submission" date="2013-07" db="EMBL/GenBank/DDBJ databases">
        <title>The Genome Sequence of Cryptococcus bestiolae CBS10118.</title>
        <authorList>
            <consortium name="The Broad Institute Genome Sequencing Platform"/>
            <person name="Cuomo C."/>
            <person name="Litvintseva A."/>
            <person name="Chen Y."/>
            <person name="Heitman J."/>
            <person name="Sun S."/>
            <person name="Springer D."/>
            <person name="Dromer F."/>
            <person name="Young S.K."/>
            <person name="Zeng Q."/>
            <person name="Gargeya S."/>
            <person name="Fitzgerald M."/>
            <person name="Abouelleil A."/>
            <person name="Alvarado L."/>
            <person name="Berlin A.M."/>
            <person name="Chapman S.B."/>
            <person name="Dewar J."/>
            <person name="Goldberg J."/>
            <person name="Griggs A."/>
            <person name="Gujja S."/>
            <person name="Hansen M."/>
            <person name="Howarth C."/>
            <person name="Imamovic A."/>
            <person name="Larimer J."/>
            <person name="McCowan C."/>
            <person name="Murphy C."/>
            <person name="Pearson M."/>
            <person name="Priest M."/>
            <person name="Roberts A."/>
            <person name="Saif S."/>
            <person name="Shea T."/>
            <person name="Sykes S."/>
            <person name="Wortman J."/>
            <person name="Nusbaum C."/>
            <person name="Birren B."/>
        </authorList>
    </citation>
    <scope>NUCLEOTIDE SEQUENCE [LARGE SCALE GENOMIC DNA]</scope>
    <source>
        <strain evidence="2">CBS 10118</strain>
    </source>
</reference>
<proteinExistence type="predicted"/>
<feature type="region of interest" description="Disordered" evidence="1">
    <location>
        <begin position="1"/>
        <end position="121"/>
    </location>
</feature>
<dbReference type="AlphaFoldDB" id="A0A1B9GEM3"/>
<organism evidence="2">
    <name type="scientific">Kwoniella bestiolae CBS 10118</name>
    <dbReference type="NCBI Taxonomy" id="1296100"/>
    <lineage>
        <taxon>Eukaryota</taxon>
        <taxon>Fungi</taxon>
        <taxon>Dikarya</taxon>
        <taxon>Basidiomycota</taxon>
        <taxon>Agaricomycotina</taxon>
        <taxon>Tremellomycetes</taxon>
        <taxon>Tremellales</taxon>
        <taxon>Cryptococcaceae</taxon>
        <taxon>Kwoniella</taxon>
    </lineage>
</organism>
<dbReference type="EMBL" id="KI894018">
    <property type="protein sequence ID" value="OCF29522.1"/>
    <property type="molecule type" value="Genomic_DNA"/>
</dbReference>
<feature type="compositionally biased region" description="Low complexity" evidence="1">
    <location>
        <begin position="62"/>
        <end position="77"/>
    </location>
</feature>
<dbReference type="EMBL" id="CP144541">
    <property type="protein sequence ID" value="WVW80356.1"/>
    <property type="molecule type" value="Genomic_DNA"/>
</dbReference>
<name>A0A1B9GEM3_9TREE</name>